<dbReference type="Proteomes" id="UP000233565">
    <property type="component" value="Unassembled WGS sequence"/>
</dbReference>
<reference evidence="3" key="1">
    <citation type="submission" date="2016-10" db="EMBL/GenBank/DDBJ databases">
        <authorList>
            <person name="de Groot N.N."/>
        </authorList>
    </citation>
    <scope>NUCLEOTIDE SEQUENCE [LARGE SCALE GENOMIC DNA]</scope>
    <source>
        <strain evidence="3">CGMCC 1.10697</strain>
    </source>
</reference>
<protein>
    <submittedName>
        <fullName evidence="2">DUF861 domain-containing protein</fullName>
    </submittedName>
</protein>
<keyword evidence="5" id="KW-1185">Reference proteome</keyword>
<dbReference type="InterPro" id="IPR011051">
    <property type="entry name" value="RmlC_Cupin_sf"/>
</dbReference>
<dbReference type="EMBL" id="PJBV01000033">
    <property type="protein sequence ID" value="PKH38505.1"/>
    <property type="molecule type" value="Genomic_DNA"/>
</dbReference>
<evidence type="ECO:0000313" key="4">
    <source>
        <dbReference type="Proteomes" id="UP000199113"/>
    </source>
</evidence>
<dbReference type="PANTHER" id="PTHR40943">
    <property type="entry name" value="CYTOPLASMIC PROTEIN-RELATED"/>
    <property type="match status" value="1"/>
</dbReference>
<dbReference type="AlphaFoldDB" id="A0A1I1BBA8"/>
<proteinExistence type="predicted"/>
<name>A0A1I1BBA8_9ACTN</name>
<evidence type="ECO:0000313" key="5">
    <source>
        <dbReference type="Proteomes" id="UP000233565"/>
    </source>
</evidence>
<dbReference type="InterPro" id="IPR014710">
    <property type="entry name" value="RmlC-like_jellyroll"/>
</dbReference>
<feature type="domain" description="(S)-ureidoglycine aminohydrolase cupin" evidence="1">
    <location>
        <begin position="43"/>
        <end position="109"/>
    </location>
</feature>
<evidence type="ECO:0000259" key="1">
    <source>
        <dbReference type="Pfam" id="PF05899"/>
    </source>
</evidence>
<gene>
    <name evidence="2" type="ORF">CXG46_15800</name>
    <name evidence="3" type="ORF">SAMN05192575_11615</name>
</gene>
<accession>A0A1I1BBA8</accession>
<dbReference type="OrthoDB" id="9799053at2"/>
<evidence type="ECO:0000313" key="2">
    <source>
        <dbReference type="EMBL" id="PKH38505.1"/>
    </source>
</evidence>
<dbReference type="RefSeq" id="WP_091201866.1">
    <property type="nucleotide sequence ID" value="NZ_FOKC01000016.1"/>
</dbReference>
<dbReference type="Gene3D" id="2.60.120.10">
    <property type="entry name" value="Jelly Rolls"/>
    <property type="match status" value="1"/>
</dbReference>
<evidence type="ECO:0000313" key="3">
    <source>
        <dbReference type="EMBL" id="SFB47639.1"/>
    </source>
</evidence>
<reference evidence="2 5" key="2">
    <citation type="submission" date="2017-12" db="EMBL/GenBank/DDBJ databases">
        <title>Pharmacopeia of the Arctic Ocean.</title>
        <authorList>
            <person name="Collins E."/>
            <person name="Ducluzeau A.-L."/>
        </authorList>
    </citation>
    <scope>NUCLEOTIDE SEQUENCE [LARGE SCALE GENOMIC DNA]</scope>
    <source>
        <strain evidence="2 5">DSM 23325</strain>
    </source>
</reference>
<dbReference type="PANTHER" id="PTHR40943:SF1">
    <property type="entry name" value="CYTOPLASMIC PROTEIN"/>
    <property type="match status" value="1"/>
</dbReference>
<dbReference type="SUPFAM" id="SSF51182">
    <property type="entry name" value="RmlC-like cupins"/>
    <property type="match status" value="1"/>
</dbReference>
<dbReference type="EMBL" id="FOKC01000016">
    <property type="protein sequence ID" value="SFB47639.1"/>
    <property type="molecule type" value="Genomic_DNA"/>
</dbReference>
<sequence>MDEIKVVESATVELESWQPEGVTILDGDPAGRGYTLFEDYDKGARGTGVFECEPSKTTYTLEFNEIIYVLEGEVTIELENGSKVDLKAGMQAFLPAGHTSTWTFHTKFREVWVLAD</sequence>
<dbReference type="Proteomes" id="UP000199113">
    <property type="component" value="Unassembled WGS sequence"/>
</dbReference>
<dbReference type="Pfam" id="PF05899">
    <property type="entry name" value="Cupin_3"/>
    <property type="match status" value="1"/>
</dbReference>
<dbReference type="InterPro" id="IPR008579">
    <property type="entry name" value="UGlyAH_Cupin_dom"/>
</dbReference>
<organism evidence="3 4">
    <name type="scientific">Nocardioides alpinus</name>
    <dbReference type="NCBI Taxonomy" id="748909"/>
    <lineage>
        <taxon>Bacteria</taxon>
        <taxon>Bacillati</taxon>
        <taxon>Actinomycetota</taxon>
        <taxon>Actinomycetes</taxon>
        <taxon>Propionibacteriales</taxon>
        <taxon>Nocardioidaceae</taxon>
        <taxon>Nocardioides</taxon>
    </lineage>
</organism>